<sequence length="59" mass="6830">MQRINNVLVNSSVIAEDKLAVMMMFCFQLLSSTNTERVNMRISDGRLLTLKFEENLINH</sequence>
<dbReference type="EMBL" id="NSCI01000012">
    <property type="protein sequence ID" value="RAW90967.1"/>
    <property type="molecule type" value="Genomic_DNA"/>
</dbReference>
<accession>A0A329VIX9</accession>
<reference evidence="1 2" key="1">
    <citation type="journal article" date="2018" name="Int. J. Syst. Evol. Microbiol.">
        <title>Whole-genome-based revisit of Photorhabdus phylogeny: proposal for the elevation of most Photorhabdus subspecies to the species level and description of one novel species Photorhabdus bodei sp. nov., and one novel subspecies Photorhabdus laumondii subsp. clarkei subsp. nov.</title>
        <authorList>
            <person name="Machado R.A.R."/>
            <person name="Wuthrich D."/>
            <person name="Kuhnert P."/>
            <person name="Arce C.C.M."/>
            <person name="Thonen L."/>
            <person name="Ruiz C."/>
            <person name="Zhang X."/>
            <person name="Robert C.A.M."/>
            <person name="Karimi J."/>
            <person name="Kamali S."/>
            <person name="Ma J."/>
            <person name="Bruggmann R."/>
            <person name="Erb M."/>
        </authorList>
    </citation>
    <scope>NUCLEOTIDE SEQUENCE [LARGE SCALE GENOMIC DNA]</scope>
    <source>
        <strain evidence="1 2">BOJ-47</strain>
    </source>
</reference>
<comment type="caution">
    <text evidence="1">The sequence shown here is derived from an EMBL/GenBank/DDBJ whole genome shotgun (WGS) entry which is preliminary data.</text>
</comment>
<proteinExistence type="predicted"/>
<evidence type="ECO:0000313" key="1">
    <source>
        <dbReference type="EMBL" id="RAW90967.1"/>
    </source>
</evidence>
<dbReference type="AlphaFoldDB" id="A0A329VIX9"/>
<evidence type="ECO:0000313" key="2">
    <source>
        <dbReference type="Proteomes" id="UP000250870"/>
    </source>
</evidence>
<organism evidence="1 2">
    <name type="scientific">Photorhabdus laumondii subsp. clarkei</name>
    <dbReference type="NCBI Taxonomy" id="2029685"/>
    <lineage>
        <taxon>Bacteria</taxon>
        <taxon>Pseudomonadati</taxon>
        <taxon>Pseudomonadota</taxon>
        <taxon>Gammaproteobacteria</taxon>
        <taxon>Enterobacterales</taxon>
        <taxon>Morganellaceae</taxon>
        <taxon>Photorhabdus</taxon>
    </lineage>
</organism>
<protein>
    <submittedName>
        <fullName evidence="1">Uncharacterized protein</fullName>
    </submittedName>
</protein>
<dbReference type="Proteomes" id="UP000250870">
    <property type="component" value="Unassembled WGS sequence"/>
</dbReference>
<gene>
    <name evidence="1" type="ORF">CKY01_10545</name>
</gene>
<name>A0A329VIX9_9GAMM</name>